<feature type="domain" description="NLP1-9 GAF" evidence="4">
    <location>
        <begin position="243"/>
        <end position="366"/>
    </location>
</feature>
<sequence length="435" mass="47963">MAVTADILFLCVFFLLMNRKDHERNQGQDTGFNIWSQIHWSSMGMIRRVEFVSQFLLLITSQLPSRLPARSPHGADNLELPSPQPQPSPSNTISESQPNNILDAKPDLEKELKKTLLSLCFGAALQIATQGKQVAESEINRSTISLLSLGTATIFASLFTSHFIGENMPNASRMLDKVAFFLAATTFFFAIATPCPLGIKCAIWAVYIISLIAIAACNFLLYSGGELRALMWRQVTRDYNIVNSKRKLRIVEIACYLNDITVEGFEEACGKHHPEEGQGAAGKALQSNGMHFNPVLSEPSVDDYPFVYHAWGFGLHAAVSFKLENIHMNRVDYVLEFFLPAETKEVSEHKLLIVGISSILQKNCRNSWVISSMESSVDNMDSVVGSEGAIFDRSLPASSNNGSFNENGMIIASDAVNAADHGIQIGVEAHEQVVF</sequence>
<dbReference type="PANTHER" id="PTHR34741:SF1">
    <property type="entry name" value="PGG DOMAIN-CONTAINING PROTEIN"/>
    <property type="match status" value="1"/>
</dbReference>
<dbReference type="Proteomes" id="UP000657918">
    <property type="component" value="Unassembled WGS sequence"/>
</dbReference>
<evidence type="ECO:0000313" key="6">
    <source>
        <dbReference type="Proteomes" id="UP000657918"/>
    </source>
</evidence>
<dbReference type="PANTHER" id="PTHR34741">
    <property type="entry name" value="IMAP FAMILY MEMBER 1, PUTATIVE-RELATED"/>
    <property type="match status" value="1"/>
</dbReference>
<feature type="signal peptide" evidence="3">
    <location>
        <begin position="1"/>
        <end position="22"/>
    </location>
</feature>
<gene>
    <name evidence="5" type="ORF">SADUNF_Sadunf07G0114700</name>
</gene>
<protein>
    <recommendedName>
        <fullName evidence="4">NLP1-9 GAF domain-containing protein</fullName>
    </recommendedName>
</protein>
<dbReference type="EMBL" id="JADGMS010000007">
    <property type="protein sequence ID" value="KAF9679194.1"/>
    <property type="molecule type" value="Genomic_DNA"/>
</dbReference>
<evidence type="ECO:0000256" key="3">
    <source>
        <dbReference type="SAM" id="SignalP"/>
    </source>
</evidence>
<evidence type="ECO:0000313" key="5">
    <source>
        <dbReference type="EMBL" id="KAF9679194.1"/>
    </source>
</evidence>
<dbReference type="InterPro" id="IPR055081">
    <property type="entry name" value="NLP1-9_GAF"/>
</dbReference>
<feature type="transmembrane region" description="Helical" evidence="2">
    <location>
        <begin position="177"/>
        <end position="199"/>
    </location>
</feature>
<feature type="chain" id="PRO_5032472402" description="NLP1-9 GAF domain-containing protein" evidence="3">
    <location>
        <begin position="23"/>
        <end position="435"/>
    </location>
</feature>
<keyword evidence="3" id="KW-0732">Signal</keyword>
<proteinExistence type="predicted"/>
<organism evidence="5 6">
    <name type="scientific">Salix dunnii</name>
    <dbReference type="NCBI Taxonomy" id="1413687"/>
    <lineage>
        <taxon>Eukaryota</taxon>
        <taxon>Viridiplantae</taxon>
        <taxon>Streptophyta</taxon>
        <taxon>Embryophyta</taxon>
        <taxon>Tracheophyta</taxon>
        <taxon>Spermatophyta</taxon>
        <taxon>Magnoliopsida</taxon>
        <taxon>eudicotyledons</taxon>
        <taxon>Gunneridae</taxon>
        <taxon>Pentapetalae</taxon>
        <taxon>rosids</taxon>
        <taxon>fabids</taxon>
        <taxon>Malpighiales</taxon>
        <taxon>Salicaceae</taxon>
        <taxon>Saliceae</taxon>
        <taxon>Salix</taxon>
    </lineage>
</organism>
<keyword evidence="2" id="KW-0472">Membrane</keyword>
<dbReference type="AlphaFoldDB" id="A0A835K042"/>
<feature type="transmembrane region" description="Helical" evidence="2">
    <location>
        <begin position="205"/>
        <end position="224"/>
    </location>
</feature>
<feature type="transmembrane region" description="Helical" evidence="2">
    <location>
        <begin position="144"/>
        <end position="165"/>
    </location>
</feature>
<name>A0A835K042_9ROSI</name>
<reference evidence="5 6" key="1">
    <citation type="submission" date="2020-10" db="EMBL/GenBank/DDBJ databases">
        <title>Plant Genome Project.</title>
        <authorList>
            <person name="Zhang R.-G."/>
        </authorList>
    </citation>
    <scope>NUCLEOTIDE SEQUENCE [LARGE SCALE GENOMIC DNA]</scope>
    <source>
        <strain evidence="5">FAFU-HL-1</strain>
        <tissue evidence="5">Leaf</tissue>
    </source>
</reference>
<evidence type="ECO:0000256" key="2">
    <source>
        <dbReference type="SAM" id="Phobius"/>
    </source>
</evidence>
<evidence type="ECO:0000259" key="4">
    <source>
        <dbReference type="Pfam" id="PF22922"/>
    </source>
</evidence>
<evidence type="ECO:0000256" key="1">
    <source>
        <dbReference type="SAM" id="MobiDB-lite"/>
    </source>
</evidence>
<keyword evidence="2" id="KW-1133">Transmembrane helix</keyword>
<feature type="compositionally biased region" description="Polar residues" evidence="1">
    <location>
        <begin position="91"/>
        <end position="100"/>
    </location>
</feature>
<dbReference type="OrthoDB" id="851994at2759"/>
<keyword evidence="2" id="KW-0812">Transmembrane</keyword>
<comment type="caution">
    <text evidence="5">The sequence shown here is derived from an EMBL/GenBank/DDBJ whole genome shotgun (WGS) entry which is preliminary data.</text>
</comment>
<dbReference type="Pfam" id="PF22922">
    <property type="entry name" value="GAF_NLP"/>
    <property type="match status" value="1"/>
</dbReference>
<keyword evidence="6" id="KW-1185">Reference proteome</keyword>
<feature type="region of interest" description="Disordered" evidence="1">
    <location>
        <begin position="70"/>
        <end position="100"/>
    </location>
</feature>
<accession>A0A835K042</accession>